<dbReference type="Gene3D" id="3.40.50.1110">
    <property type="entry name" value="SGNH hydrolase"/>
    <property type="match status" value="1"/>
</dbReference>
<dbReference type="PANTHER" id="PTHR30383">
    <property type="entry name" value="THIOESTERASE 1/PROTEASE 1/LYSOPHOSPHOLIPASE L1"/>
    <property type="match status" value="1"/>
</dbReference>
<dbReference type="OrthoDB" id="8215557at2"/>
<dbReference type="InterPro" id="IPR036514">
    <property type="entry name" value="SGNH_hydro_sf"/>
</dbReference>
<dbReference type="InterPro" id="IPR013830">
    <property type="entry name" value="SGNH_hydro"/>
</dbReference>
<keyword evidence="2" id="KW-0378">Hydrolase</keyword>
<organism evidence="2 3">
    <name type="scientific">Kribbella antibiotica</name>
    <dbReference type="NCBI Taxonomy" id="190195"/>
    <lineage>
        <taxon>Bacteria</taxon>
        <taxon>Bacillati</taxon>
        <taxon>Actinomycetota</taxon>
        <taxon>Actinomycetes</taxon>
        <taxon>Propionibacteriales</taxon>
        <taxon>Kribbellaceae</taxon>
        <taxon>Kribbella</taxon>
    </lineage>
</organism>
<evidence type="ECO:0000313" key="2">
    <source>
        <dbReference type="EMBL" id="TDD58652.1"/>
    </source>
</evidence>
<protein>
    <submittedName>
        <fullName evidence="2">SGNH/GDSL hydrolase family protein</fullName>
    </submittedName>
</protein>
<dbReference type="SUPFAM" id="SSF52266">
    <property type="entry name" value="SGNH hydrolase"/>
    <property type="match status" value="1"/>
</dbReference>
<dbReference type="GO" id="GO:0004622">
    <property type="term" value="F:phosphatidylcholine lysophospholipase activity"/>
    <property type="evidence" value="ECO:0007669"/>
    <property type="project" value="TreeGrafter"/>
</dbReference>
<dbReference type="AlphaFoldDB" id="A0A4R4ZP26"/>
<comment type="caution">
    <text evidence="2">The sequence shown here is derived from an EMBL/GenBank/DDBJ whole genome shotgun (WGS) entry which is preliminary data.</text>
</comment>
<dbReference type="Pfam" id="PF13472">
    <property type="entry name" value="Lipase_GDSL_2"/>
    <property type="match status" value="1"/>
</dbReference>
<sequence length="286" mass="29672">MAVRRSGVRQVVPVAGRPHHSIAPQARVTRRILISLVTLVLVTLTAAADAKPAVVAVPAGNLSVLALGDSVTSGFHCYCDAFPAAYGDQLAAQTGSGVTVHNFGVGGIDSGGLLDDLDESGSPMAQAATDADYVLLTIGANDFAGHEDDVTAGTCTTECVSEELAGLSTNLRQILDRITALDTHRTPEVLVTGYWNVFKDGQVARDEYPLEGVDATQALTKAANEVIANVAQAAHATYVDLYAPFEAAPDVTKLLAADGDHPNAAGHALIADLLLKATPPQRKLTG</sequence>
<accession>A0A4R4ZP26</accession>
<evidence type="ECO:0000259" key="1">
    <source>
        <dbReference type="Pfam" id="PF13472"/>
    </source>
</evidence>
<feature type="domain" description="SGNH hydrolase-type esterase" evidence="1">
    <location>
        <begin position="66"/>
        <end position="269"/>
    </location>
</feature>
<name>A0A4R4ZP26_9ACTN</name>
<dbReference type="Proteomes" id="UP000295124">
    <property type="component" value="Unassembled WGS sequence"/>
</dbReference>
<dbReference type="PANTHER" id="PTHR30383:SF5">
    <property type="entry name" value="SGNH HYDROLASE-TYPE ESTERASE DOMAIN-CONTAINING PROTEIN"/>
    <property type="match status" value="1"/>
</dbReference>
<dbReference type="InterPro" id="IPR051532">
    <property type="entry name" value="Ester_Hydrolysis_Enzymes"/>
</dbReference>
<evidence type="ECO:0000313" key="3">
    <source>
        <dbReference type="Proteomes" id="UP000295124"/>
    </source>
</evidence>
<dbReference type="CDD" id="cd00229">
    <property type="entry name" value="SGNH_hydrolase"/>
    <property type="match status" value="1"/>
</dbReference>
<proteinExistence type="predicted"/>
<gene>
    <name evidence="2" type="ORF">E1263_18255</name>
</gene>
<dbReference type="EMBL" id="SMKX01000048">
    <property type="protein sequence ID" value="TDD58652.1"/>
    <property type="molecule type" value="Genomic_DNA"/>
</dbReference>
<reference evidence="2 3" key="1">
    <citation type="submission" date="2019-03" db="EMBL/GenBank/DDBJ databases">
        <title>Draft genome sequences of novel Actinobacteria.</title>
        <authorList>
            <person name="Sahin N."/>
            <person name="Ay H."/>
            <person name="Saygin H."/>
        </authorList>
    </citation>
    <scope>NUCLEOTIDE SEQUENCE [LARGE SCALE GENOMIC DNA]</scope>
    <source>
        <strain evidence="2 3">JCM 13523</strain>
    </source>
</reference>
<keyword evidence="3" id="KW-1185">Reference proteome</keyword>